<gene>
    <name evidence="1" type="ORF">EST38_g12767</name>
</gene>
<dbReference type="AlphaFoldDB" id="A0A4Q2D1L8"/>
<organism evidence="1 2">
    <name type="scientific">Candolleomyces aberdarensis</name>
    <dbReference type="NCBI Taxonomy" id="2316362"/>
    <lineage>
        <taxon>Eukaryota</taxon>
        <taxon>Fungi</taxon>
        <taxon>Dikarya</taxon>
        <taxon>Basidiomycota</taxon>
        <taxon>Agaricomycotina</taxon>
        <taxon>Agaricomycetes</taxon>
        <taxon>Agaricomycetidae</taxon>
        <taxon>Agaricales</taxon>
        <taxon>Agaricineae</taxon>
        <taxon>Psathyrellaceae</taxon>
        <taxon>Candolleomyces</taxon>
    </lineage>
</organism>
<comment type="caution">
    <text evidence="1">The sequence shown here is derived from an EMBL/GenBank/DDBJ whole genome shotgun (WGS) entry which is preliminary data.</text>
</comment>
<sequence length="240" mass="26841">MQSTSPPSDNLNLESDLEQLRIDLKVGMESSSSSTGTNSKLPPIFKFSPESRLRRIVASPDVLEFLVASISSNPQDSFLPSLDFVKILYKFTGMARFNPATLCACLESIKVLAPESIGVHLEFKNKDCLGFKLPGVETHVDGLSHEEKKAIRKLWKVTSQVRELDLCFPVKRDEIMASFGAKGIFDRVISDFRLLFRDVTVCSIVPAGRKIDCDLQMRLYGQKLGPVYVNNLSTSTVMWF</sequence>
<name>A0A4Q2D1L8_9AGAR</name>
<dbReference type="Proteomes" id="UP000290288">
    <property type="component" value="Unassembled WGS sequence"/>
</dbReference>
<protein>
    <submittedName>
        <fullName evidence="1">Uncharacterized protein</fullName>
    </submittedName>
</protein>
<proteinExistence type="predicted"/>
<evidence type="ECO:0000313" key="2">
    <source>
        <dbReference type="Proteomes" id="UP000290288"/>
    </source>
</evidence>
<dbReference type="EMBL" id="SDEE01001018">
    <property type="protein sequence ID" value="RXW13090.1"/>
    <property type="molecule type" value="Genomic_DNA"/>
</dbReference>
<evidence type="ECO:0000313" key="1">
    <source>
        <dbReference type="EMBL" id="RXW13090.1"/>
    </source>
</evidence>
<reference evidence="1 2" key="1">
    <citation type="submission" date="2019-01" db="EMBL/GenBank/DDBJ databases">
        <title>Draft genome sequence of Psathyrella aberdarensis IHI B618.</title>
        <authorList>
            <person name="Buettner E."/>
            <person name="Kellner H."/>
        </authorList>
    </citation>
    <scope>NUCLEOTIDE SEQUENCE [LARGE SCALE GENOMIC DNA]</scope>
    <source>
        <strain evidence="1 2">IHI B618</strain>
    </source>
</reference>
<accession>A0A4Q2D1L8</accession>
<keyword evidence="2" id="KW-1185">Reference proteome</keyword>